<evidence type="ECO:0000256" key="2">
    <source>
        <dbReference type="SAM" id="Phobius"/>
    </source>
</evidence>
<feature type="compositionally biased region" description="Low complexity" evidence="1">
    <location>
        <begin position="289"/>
        <end position="300"/>
    </location>
</feature>
<feature type="transmembrane region" description="Helical" evidence="2">
    <location>
        <begin position="170"/>
        <end position="193"/>
    </location>
</feature>
<dbReference type="PROSITE" id="PS51257">
    <property type="entry name" value="PROKAR_LIPOPROTEIN"/>
    <property type="match status" value="1"/>
</dbReference>
<feature type="transmembrane region" description="Helical" evidence="2">
    <location>
        <begin position="82"/>
        <end position="102"/>
    </location>
</feature>
<accession>N1Q429</accession>
<keyword evidence="2" id="KW-1133">Transmembrane helix</keyword>
<dbReference type="PANTHER" id="PTHR39614">
    <property type="entry name" value="INTEGRAL MEMBRANE PROTEIN"/>
    <property type="match status" value="1"/>
</dbReference>
<feature type="domain" description="Rhodopsin" evidence="3">
    <location>
        <begin position="31"/>
        <end position="266"/>
    </location>
</feature>
<sequence>MPRREGHENAALFTISICLVFVACAGLLRAWIRRSAYGRDDAIIAAATLLSLSQFGASYAAVGEGLGTPWSGLDGLAVRSDLAPLNQASIASVVMFFIALYLSKCAMLAFLSRITKTHAQILLYHTLNSIVALLGVLSIVVVLAGCAAGSGYYWAFSQNATTCPSQGARWQAVVALDLLTELLLLILPVHLVWNLHMPTKKKAMILVAFWVRLPALCFCLVRTWFTLRLDKPNADAGLDSAFVLIWLEVEMAYAIGSSTLSAMKSYTDSYNTGFGMGFARGKGEDSYGLSNVSGSSGQSSRGEKAKSASPTTSRTDRSAKTASKGYRGPETCMPPITAHGRNVADPPPLKLRPDTAVASYTSVSAGPDSDVSPWHAGSSIGSDSSGDDNLVIMRETVYEVQHDEAPMLPIAVHRA</sequence>
<feature type="transmembrane region" description="Helical" evidence="2">
    <location>
        <begin position="12"/>
        <end position="31"/>
    </location>
</feature>
<dbReference type="InterPro" id="IPR049326">
    <property type="entry name" value="Rhodopsin_dom_fungi"/>
</dbReference>
<dbReference type="HOGENOM" id="CLU_036632_3_0_1"/>
<evidence type="ECO:0000313" key="5">
    <source>
        <dbReference type="Proteomes" id="UP000016933"/>
    </source>
</evidence>
<reference evidence="4 5" key="2">
    <citation type="journal article" date="2012" name="PLoS Pathog.">
        <title>Diverse lifestyles and strategies of plant pathogenesis encoded in the genomes of eighteen Dothideomycetes fungi.</title>
        <authorList>
            <person name="Ohm R.A."/>
            <person name="Feau N."/>
            <person name="Henrissat B."/>
            <person name="Schoch C.L."/>
            <person name="Horwitz B.A."/>
            <person name="Barry K.W."/>
            <person name="Condon B.J."/>
            <person name="Copeland A.C."/>
            <person name="Dhillon B."/>
            <person name="Glaser F."/>
            <person name="Hesse C.N."/>
            <person name="Kosti I."/>
            <person name="LaButti K."/>
            <person name="Lindquist E.A."/>
            <person name="Lucas S."/>
            <person name="Salamov A.A."/>
            <person name="Bradshaw R.E."/>
            <person name="Ciuffetti L."/>
            <person name="Hamelin R.C."/>
            <person name="Kema G.H.J."/>
            <person name="Lawrence C."/>
            <person name="Scott J.A."/>
            <person name="Spatafora J.W."/>
            <person name="Turgeon B.G."/>
            <person name="de Wit P.J.G.M."/>
            <person name="Zhong S."/>
            <person name="Goodwin S.B."/>
            <person name="Grigoriev I.V."/>
        </authorList>
    </citation>
    <scope>NUCLEOTIDE SEQUENCE [LARGE SCALE GENOMIC DNA]</scope>
    <source>
        <strain evidence="5">NZE10 / CBS 128990</strain>
    </source>
</reference>
<evidence type="ECO:0000259" key="3">
    <source>
        <dbReference type="Pfam" id="PF20684"/>
    </source>
</evidence>
<feature type="transmembrane region" description="Helical" evidence="2">
    <location>
        <begin position="237"/>
        <end position="256"/>
    </location>
</feature>
<dbReference type="eggNOG" id="ENOG502SPVV">
    <property type="taxonomic scope" value="Eukaryota"/>
</dbReference>
<keyword evidence="2" id="KW-0812">Transmembrane</keyword>
<dbReference type="AlphaFoldDB" id="N1Q429"/>
<organism evidence="4 5">
    <name type="scientific">Dothistroma septosporum (strain NZE10 / CBS 128990)</name>
    <name type="common">Red band needle blight fungus</name>
    <name type="synonym">Mycosphaerella pini</name>
    <dbReference type="NCBI Taxonomy" id="675120"/>
    <lineage>
        <taxon>Eukaryota</taxon>
        <taxon>Fungi</taxon>
        <taxon>Dikarya</taxon>
        <taxon>Ascomycota</taxon>
        <taxon>Pezizomycotina</taxon>
        <taxon>Dothideomycetes</taxon>
        <taxon>Dothideomycetidae</taxon>
        <taxon>Mycosphaerellales</taxon>
        <taxon>Mycosphaerellaceae</taxon>
        <taxon>Dothistroma</taxon>
    </lineage>
</organism>
<reference evidence="5" key="1">
    <citation type="journal article" date="2012" name="PLoS Genet.">
        <title>The genomes of the fungal plant pathogens Cladosporium fulvum and Dothistroma septosporum reveal adaptation to different hosts and lifestyles but also signatures of common ancestry.</title>
        <authorList>
            <person name="de Wit P.J.G.M."/>
            <person name="van der Burgt A."/>
            <person name="Oekmen B."/>
            <person name="Stergiopoulos I."/>
            <person name="Abd-Elsalam K.A."/>
            <person name="Aerts A.L."/>
            <person name="Bahkali A.H."/>
            <person name="Beenen H.G."/>
            <person name="Chettri P."/>
            <person name="Cox M.P."/>
            <person name="Datema E."/>
            <person name="de Vries R.P."/>
            <person name="Dhillon B."/>
            <person name="Ganley A.R."/>
            <person name="Griffiths S.A."/>
            <person name="Guo Y."/>
            <person name="Hamelin R.C."/>
            <person name="Henrissat B."/>
            <person name="Kabir M.S."/>
            <person name="Jashni M.K."/>
            <person name="Kema G."/>
            <person name="Klaubauf S."/>
            <person name="Lapidus A."/>
            <person name="Levasseur A."/>
            <person name="Lindquist E."/>
            <person name="Mehrabi R."/>
            <person name="Ohm R.A."/>
            <person name="Owen T.J."/>
            <person name="Salamov A."/>
            <person name="Schwelm A."/>
            <person name="Schijlen E."/>
            <person name="Sun H."/>
            <person name="van den Burg H.A."/>
            <person name="van Ham R.C.H.J."/>
            <person name="Zhang S."/>
            <person name="Goodwin S.B."/>
            <person name="Grigoriev I.V."/>
            <person name="Collemare J."/>
            <person name="Bradshaw R.E."/>
        </authorList>
    </citation>
    <scope>NUCLEOTIDE SEQUENCE [LARGE SCALE GENOMIC DNA]</scope>
    <source>
        <strain evidence="5">NZE10 / CBS 128990</strain>
    </source>
</reference>
<evidence type="ECO:0000256" key="1">
    <source>
        <dbReference type="SAM" id="MobiDB-lite"/>
    </source>
</evidence>
<keyword evidence="5" id="KW-1185">Reference proteome</keyword>
<protein>
    <recommendedName>
        <fullName evidence="3">Rhodopsin domain-containing protein</fullName>
    </recommendedName>
</protein>
<dbReference type="PANTHER" id="PTHR39614:SF2">
    <property type="entry name" value="INTEGRAL MEMBRANE PROTEIN"/>
    <property type="match status" value="1"/>
</dbReference>
<evidence type="ECO:0000313" key="4">
    <source>
        <dbReference type="EMBL" id="EME50003.1"/>
    </source>
</evidence>
<dbReference type="Proteomes" id="UP000016933">
    <property type="component" value="Unassembled WGS sequence"/>
</dbReference>
<keyword evidence="2" id="KW-0472">Membrane</keyword>
<dbReference type="OMA" id="EMAYAIG"/>
<dbReference type="STRING" id="675120.N1Q429"/>
<name>N1Q429_DOTSN</name>
<feature type="region of interest" description="Disordered" evidence="1">
    <location>
        <begin position="289"/>
        <end position="348"/>
    </location>
</feature>
<feature type="transmembrane region" description="Helical" evidence="2">
    <location>
        <begin position="43"/>
        <end position="62"/>
    </location>
</feature>
<dbReference type="EMBL" id="KB446535">
    <property type="protein sequence ID" value="EME50003.1"/>
    <property type="molecule type" value="Genomic_DNA"/>
</dbReference>
<feature type="transmembrane region" description="Helical" evidence="2">
    <location>
        <begin position="205"/>
        <end position="225"/>
    </location>
</feature>
<gene>
    <name evidence="4" type="ORF">DOTSEDRAFT_50149</name>
</gene>
<dbReference type="Pfam" id="PF20684">
    <property type="entry name" value="Fung_rhodopsin"/>
    <property type="match status" value="1"/>
</dbReference>
<proteinExistence type="predicted"/>
<feature type="transmembrane region" description="Helical" evidence="2">
    <location>
        <begin position="122"/>
        <end position="150"/>
    </location>
</feature>